<keyword evidence="1" id="KW-0175">Coiled coil</keyword>
<evidence type="ECO:0000256" key="1">
    <source>
        <dbReference type="SAM" id="Coils"/>
    </source>
</evidence>
<dbReference type="EMBL" id="WNKU01000015">
    <property type="protein sequence ID" value="MTV49851.1"/>
    <property type="molecule type" value="Genomic_DNA"/>
</dbReference>
<sequence>MTEETQVQETQQPTAPEAKPEPTPPEHLIPKTRFDEINTKYKDVQAQLEELLAERDQRAKQAKEQQGKFEELYKTTADELTKTKDGFKTVNGRVQQLESVINGLLEAKLEGIPKDFHDLVPGNLTPEAKLEWLTAAEKKGLFGTKQEQPVGQATNPTQAKTTDLNQLSSIQLLKMGYAQRA</sequence>
<evidence type="ECO:0000256" key="2">
    <source>
        <dbReference type="SAM" id="MobiDB-lite"/>
    </source>
</evidence>
<comment type="caution">
    <text evidence="3">The sequence shown here is derived from an EMBL/GenBank/DDBJ whole genome shotgun (WGS) entry which is preliminary data.</text>
</comment>
<dbReference type="Proteomes" id="UP000430670">
    <property type="component" value="Unassembled WGS sequence"/>
</dbReference>
<evidence type="ECO:0000313" key="3">
    <source>
        <dbReference type="EMBL" id="MTV49851.1"/>
    </source>
</evidence>
<dbReference type="OrthoDB" id="2081899at2"/>
<evidence type="ECO:0008006" key="5">
    <source>
        <dbReference type="Google" id="ProtNLM"/>
    </source>
</evidence>
<dbReference type="AlphaFoldDB" id="A0A6I3SLL6"/>
<organism evidence="3 4">
    <name type="scientific">Heliobacterium mobile</name>
    <name type="common">Heliobacillus mobilis</name>
    <dbReference type="NCBI Taxonomy" id="28064"/>
    <lineage>
        <taxon>Bacteria</taxon>
        <taxon>Bacillati</taxon>
        <taxon>Bacillota</taxon>
        <taxon>Clostridia</taxon>
        <taxon>Eubacteriales</taxon>
        <taxon>Heliobacteriaceae</taxon>
        <taxon>Heliobacterium</taxon>
    </lineage>
</organism>
<keyword evidence="4" id="KW-1185">Reference proteome</keyword>
<protein>
    <recommendedName>
        <fullName evidence="5">Scaffolding protein</fullName>
    </recommendedName>
</protein>
<reference evidence="3 4" key="1">
    <citation type="submission" date="2019-11" db="EMBL/GenBank/DDBJ databases">
        <title>Whole-genome sequence of a the green, strictly anaerobic photosynthetic bacterium Heliobacillus mobilis DSM 6151.</title>
        <authorList>
            <person name="Kyndt J.A."/>
            <person name="Meyer T.E."/>
        </authorList>
    </citation>
    <scope>NUCLEOTIDE SEQUENCE [LARGE SCALE GENOMIC DNA]</scope>
    <source>
        <strain evidence="3 4">DSM 6151</strain>
    </source>
</reference>
<proteinExistence type="predicted"/>
<evidence type="ECO:0000313" key="4">
    <source>
        <dbReference type="Proteomes" id="UP000430670"/>
    </source>
</evidence>
<name>A0A6I3SLL6_HELMO</name>
<feature type="region of interest" description="Disordered" evidence="2">
    <location>
        <begin position="1"/>
        <end position="34"/>
    </location>
</feature>
<feature type="coiled-coil region" evidence="1">
    <location>
        <begin position="34"/>
        <end position="68"/>
    </location>
</feature>
<dbReference type="RefSeq" id="WP_155476943.1">
    <property type="nucleotide sequence ID" value="NZ_WNKU01000015.1"/>
</dbReference>
<accession>A0A6I3SLL6</accession>
<dbReference type="Gene3D" id="1.10.601.10">
    <property type="entry name" value="RNA Polymerase Primary Sigma Factor"/>
    <property type="match status" value="1"/>
</dbReference>
<feature type="compositionally biased region" description="Low complexity" evidence="2">
    <location>
        <begin position="1"/>
        <end position="17"/>
    </location>
</feature>
<gene>
    <name evidence="3" type="ORF">GJ688_12800</name>
</gene>